<sequence length="301" mass="33450">MPRIRSLKPEFFRSPDTASVDFPVRIFYQALWCWADDRGIGETNLNGLLGFAFADEDGFSAQDLRRFCADCARAFGVVFYTVRGRHYYAIPSWEKHQKLERRSERFKHPAPDDPDAVPDQRIYSCADSAPICADSAPDTPRKIGAGTGEQGNRGTGEDDDDSPTEVTHQSADPAAANVVVVETGTRPPKRHPSAAAKTVVRQTLGHAGYPRRTIERLAVQVEQLARDGHPDTVIRQALTAWDTRPDCTRPEYLATVLSDVIKASRASPAVNGHRLQGADLRAAENEALKHQLRQRQQRELP</sequence>
<evidence type="ECO:0000313" key="2">
    <source>
        <dbReference type="EMBL" id="GFG72714.1"/>
    </source>
</evidence>
<proteinExistence type="predicted"/>
<dbReference type="RefSeq" id="WP_163753205.1">
    <property type="nucleotide sequence ID" value="NZ_BLKW01000002.1"/>
</dbReference>
<keyword evidence="3" id="KW-1185">Reference proteome</keyword>
<comment type="caution">
    <text evidence="2">The sequence shown here is derived from an EMBL/GenBank/DDBJ whole genome shotgun (WGS) entry which is preliminary data.</text>
</comment>
<feature type="compositionally biased region" description="Gly residues" evidence="1">
    <location>
        <begin position="145"/>
        <end position="154"/>
    </location>
</feature>
<feature type="region of interest" description="Disordered" evidence="1">
    <location>
        <begin position="131"/>
        <end position="176"/>
    </location>
</feature>
<gene>
    <name evidence="2" type="ORF">MBOT_00790</name>
</gene>
<reference evidence="2 3" key="1">
    <citation type="journal article" date="2019" name="Emerg. Microbes Infect.">
        <title>Comprehensive subspecies identification of 175 nontuberculous mycobacteria species based on 7547 genomic profiles.</title>
        <authorList>
            <person name="Matsumoto Y."/>
            <person name="Kinjo T."/>
            <person name="Motooka D."/>
            <person name="Nabeya D."/>
            <person name="Jung N."/>
            <person name="Uechi K."/>
            <person name="Horii T."/>
            <person name="Iida T."/>
            <person name="Fujita J."/>
            <person name="Nakamura S."/>
        </authorList>
    </citation>
    <scope>NUCLEOTIDE SEQUENCE [LARGE SCALE GENOMIC DNA]</scope>
    <source>
        <strain evidence="2 3">JCM 17322</strain>
    </source>
</reference>
<name>A0A7I9XRZ5_9MYCO</name>
<dbReference type="EMBL" id="BLKW01000002">
    <property type="protein sequence ID" value="GFG72714.1"/>
    <property type="molecule type" value="Genomic_DNA"/>
</dbReference>
<dbReference type="AlphaFoldDB" id="A0A7I9XRZ5"/>
<accession>A0A7I9XRZ5</accession>
<evidence type="ECO:0000256" key="1">
    <source>
        <dbReference type="SAM" id="MobiDB-lite"/>
    </source>
</evidence>
<dbReference type="Proteomes" id="UP000465361">
    <property type="component" value="Unassembled WGS sequence"/>
</dbReference>
<organism evidence="2 3">
    <name type="scientific">Mycobacterium botniense</name>
    <dbReference type="NCBI Taxonomy" id="84962"/>
    <lineage>
        <taxon>Bacteria</taxon>
        <taxon>Bacillati</taxon>
        <taxon>Actinomycetota</taxon>
        <taxon>Actinomycetes</taxon>
        <taxon>Mycobacteriales</taxon>
        <taxon>Mycobacteriaceae</taxon>
        <taxon>Mycobacterium</taxon>
    </lineage>
</organism>
<protein>
    <submittedName>
        <fullName evidence="2">Uncharacterized protein</fullName>
    </submittedName>
</protein>
<evidence type="ECO:0000313" key="3">
    <source>
        <dbReference type="Proteomes" id="UP000465361"/>
    </source>
</evidence>